<accession>A0A8S3IBK9</accession>
<protein>
    <recommendedName>
        <fullName evidence="3">Death domain-containing protein</fullName>
    </recommendedName>
</protein>
<dbReference type="Proteomes" id="UP000676336">
    <property type="component" value="Unassembled WGS sequence"/>
</dbReference>
<evidence type="ECO:0000313" key="1">
    <source>
        <dbReference type="EMBL" id="CAF5195144.1"/>
    </source>
</evidence>
<evidence type="ECO:0008006" key="3">
    <source>
        <dbReference type="Google" id="ProtNLM"/>
    </source>
</evidence>
<evidence type="ECO:0000313" key="2">
    <source>
        <dbReference type="Proteomes" id="UP000676336"/>
    </source>
</evidence>
<name>A0A8S3IBK9_9BILA</name>
<reference evidence="1" key="1">
    <citation type="submission" date="2021-02" db="EMBL/GenBank/DDBJ databases">
        <authorList>
            <person name="Nowell W R."/>
        </authorList>
    </citation>
    <scope>NUCLEOTIDE SEQUENCE</scope>
</reference>
<proteinExistence type="predicted"/>
<feature type="non-terminal residue" evidence="1">
    <location>
        <position position="1"/>
    </location>
</feature>
<dbReference type="EMBL" id="CAJOBI010328468">
    <property type="protein sequence ID" value="CAF5195144.1"/>
    <property type="molecule type" value="Genomic_DNA"/>
</dbReference>
<sequence>DNKIELLLNIWKEKRGSLANSDTLYRLAHLIGDTNLVRHMHRAYLLARNIRL</sequence>
<organism evidence="1 2">
    <name type="scientific">Rotaria magnacalcarata</name>
    <dbReference type="NCBI Taxonomy" id="392030"/>
    <lineage>
        <taxon>Eukaryota</taxon>
        <taxon>Metazoa</taxon>
        <taxon>Spiralia</taxon>
        <taxon>Gnathifera</taxon>
        <taxon>Rotifera</taxon>
        <taxon>Eurotatoria</taxon>
        <taxon>Bdelloidea</taxon>
        <taxon>Philodinida</taxon>
        <taxon>Philodinidae</taxon>
        <taxon>Rotaria</taxon>
    </lineage>
</organism>
<dbReference type="AlphaFoldDB" id="A0A8S3IBK9"/>
<comment type="caution">
    <text evidence="1">The sequence shown here is derived from an EMBL/GenBank/DDBJ whole genome shotgun (WGS) entry which is preliminary data.</text>
</comment>
<gene>
    <name evidence="1" type="ORF">SMN809_LOCUS73708</name>
</gene>